<dbReference type="Gene3D" id="3.20.20.10">
    <property type="entry name" value="Alanine racemase"/>
    <property type="match status" value="1"/>
</dbReference>
<comment type="similarity">
    <text evidence="1">Belongs to the DSD1 family.</text>
</comment>
<evidence type="ECO:0000313" key="4">
    <source>
        <dbReference type="EMBL" id="APW63839.1"/>
    </source>
</evidence>
<dbReference type="Proteomes" id="UP000186309">
    <property type="component" value="Chromosome"/>
</dbReference>
<dbReference type="OrthoDB" id="9788869at2"/>
<dbReference type="SUPFAM" id="SSF51419">
    <property type="entry name" value="PLP-binding barrel"/>
    <property type="match status" value="1"/>
</dbReference>
<name>A0A1U7CY85_9BACT</name>
<sequence>MSSLYELFDPETLPSPSLLVFRDLVERNLTEMIRMARGVERLRPHAKTHKTSKLIRMAREMGVVKQKCATIAEAEMIAGSGVTDVLLAYPLVGPNVARFIRLIRAYPKTTFRAIVDAPESASALSQAAQRLDHPIPVLVDLEVGMMRTGIDPGDPAVALYERIDKLPNLAPDGLHAYDGHIHDSDLELRAQAARRVEETTLSLRDRLIAKGIPVPRVVMGGTPTFPIHAALDAPGLECSPGTILLHDYNYQTNYPDLPFIPAALLLTRVVSRPRPGRLCLDLGHKAVAADPVGPRVFLPDIPDARIVGHSEEHLVIETADADRFPLGTPLLAIPAHICPTSALHRRMLVITDGKLVDEWEVTARDRMIGV</sequence>
<dbReference type="Gene3D" id="2.40.37.20">
    <property type="entry name" value="D-serine dehydratase-like domain"/>
    <property type="match status" value="1"/>
</dbReference>
<evidence type="ECO:0000259" key="3">
    <source>
        <dbReference type="SMART" id="SM01119"/>
    </source>
</evidence>
<protein>
    <submittedName>
        <fullName evidence="4">D-threonine aldolase</fullName>
        <ecNumber evidence="4">4.1.2.42</ecNumber>
    </submittedName>
</protein>
<keyword evidence="5" id="KW-1185">Reference proteome</keyword>
<reference evidence="5" key="1">
    <citation type="submission" date="2016-12" db="EMBL/GenBank/DDBJ databases">
        <title>Comparative genomics of four Isosphaeraceae planctomycetes: a common pool of plasmids and glycoside hydrolase genes.</title>
        <authorList>
            <person name="Ivanova A."/>
        </authorList>
    </citation>
    <scope>NUCLEOTIDE SEQUENCE [LARGE SCALE GENOMIC DNA]</scope>
    <source>
        <strain evidence="5">PX4</strain>
    </source>
</reference>
<dbReference type="KEGG" id="pbor:BSF38_05418"/>
<feature type="domain" description="D-serine dehydratase-like" evidence="3">
    <location>
        <begin position="262"/>
        <end position="351"/>
    </location>
</feature>
<dbReference type="PANTHER" id="PTHR28004">
    <property type="entry name" value="ZGC:162816-RELATED"/>
    <property type="match status" value="1"/>
</dbReference>
<dbReference type="GO" id="GO:0036088">
    <property type="term" value="P:D-serine catabolic process"/>
    <property type="evidence" value="ECO:0007669"/>
    <property type="project" value="TreeGrafter"/>
</dbReference>
<proteinExistence type="inferred from homology"/>
<dbReference type="InterPro" id="IPR029066">
    <property type="entry name" value="PLP-binding_barrel"/>
</dbReference>
<gene>
    <name evidence="4" type="ORF">BSF38_05418</name>
</gene>
<accession>A0A1U7CY85</accession>
<dbReference type="EC" id="4.1.2.42" evidence="4"/>
<keyword evidence="2 4" id="KW-0456">Lyase</keyword>
<dbReference type="Pfam" id="PF14031">
    <property type="entry name" value="D-ser_dehydrat"/>
    <property type="match status" value="1"/>
</dbReference>
<dbReference type="InterPro" id="IPR001608">
    <property type="entry name" value="Ala_racemase_N"/>
</dbReference>
<dbReference type="InterPro" id="IPR042208">
    <property type="entry name" value="D-ser_dehydrat-like_sf"/>
</dbReference>
<dbReference type="GO" id="GO:0008721">
    <property type="term" value="F:D-serine ammonia-lyase activity"/>
    <property type="evidence" value="ECO:0007669"/>
    <property type="project" value="TreeGrafter"/>
</dbReference>
<organism evidence="4 5">
    <name type="scientific">Paludisphaera borealis</name>
    <dbReference type="NCBI Taxonomy" id="1387353"/>
    <lineage>
        <taxon>Bacteria</taxon>
        <taxon>Pseudomonadati</taxon>
        <taxon>Planctomycetota</taxon>
        <taxon>Planctomycetia</taxon>
        <taxon>Isosphaerales</taxon>
        <taxon>Isosphaeraceae</taxon>
        <taxon>Paludisphaera</taxon>
    </lineage>
</organism>
<dbReference type="CDD" id="cd06821">
    <property type="entry name" value="PLPDE_III_D-TA"/>
    <property type="match status" value="1"/>
</dbReference>
<dbReference type="PANTHER" id="PTHR28004:SF2">
    <property type="entry name" value="D-SERINE DEHYDRATASE"/>
    <property type="match status" value="1"/>
</dbReference>
<dbReference type="STRING" id="1387353.BSF38_05418"/>
<dbReference type="InterPro" id="IPR026956">
    <property type="entry name" value="D-ser_dehydrat-like_dom"/>
</dbReference>
<dbReference type="InterPro" id="IPR051466">
    <property type="entry name" value="D-amino_acid_metab_enzyme"/>
</dbReference>
<dbReference type="EMBL" id="CP019082">
    <property type="protein sequence ID" value="APW63839.1"/>
    <property type="molecule type" value="Genomic_DNA"/>
</dbReference>
<dbReference type="SMART" id="SM01119">
    <property type="entry name" value="D-ser_dehydrat"/>
    <property type="match status" value="1"/>
</dbReference>
<evidence type="ECO:0000256" key="2">
    <source>
        <dbReference type="ARBA" id="ARBA00023239"/>
    </source>
</evidence>
<dbReference type="RefSeq" id="WP_076350142.1">
    <property type="nucleotide sequence ID" value="NZ_CP019082.1"/>
</dbReference>
<dbReference type="Pfam" id="PF01168">
    <property type="entry name" value="Ala_racemase_N"/>
    <property type="match status" value="1"/>
</dbReference>
<evidence type="ECO:0000256" key="1">
    <source>
        <dbReference type="ARBA" id="ARBA00005323"/>
    </source>
</evidence>
<dbReference type="AlphaFoldDB" id="A0A1U7CY85"/>
<evidence type="ECO:0000313" key="5">
    <source>
        <dbReference type="Proteomes" id="UP000186309"/>
    </source>
</evidence>
<dbReference type="GO" id="GO:0043876">
    <property type="term" value="F:D-threonine aldolase activity"/>
    <property type="evidence" value="ECO:0007669"/>
    <property type="project" value="UniProtKB-EC"/>
</dbReference>